<dbReference type="PROSITE" id="PS50102">
    <property type="entry name" value="RRM"/>
    <property type="match status" value="1"/>
</dbReference>
<comment type="caution">
    <text evidence="3">The sequence shown here is derived from an EMBL/GenBank/DDBJ whole genome shotgun (WGS) entry which is preliminary data.</text>
</comment>
<reference evidence="3" key="2">
    <citation type="submission" date="2023-05" db="EMBL/GenBank/DDBJ databases">
        <authorList>
            <person name="Schelkunov M.I."/>
        </authorList>
    </citation>
    <scope>NUCLEOTIDE SEQUENCE</scope>
    <source>
        <strain evidence="3">Hsosn_3</strain>
        <tissue evidence="3">Leaf</tissue>
    </source>
</reference>
<dbReference type="InterPro" id="IPR035979">
    <property type="entry name" value="RBD_domain_sf"/>
</dbReference>
<organism evidence="3 4">
    <name type="scientific">Heracleum sosnowskyi</name>
    <dbReference type="NCBI Taxonomy" id="360622"/>
    <lineage>
        <taxon>Eukaryota</taxon>
        <taxon>Viridiplantae</taxon>
        <taxon>Streptophyta</taxon>
        <taxon>Embryophyta</taxon>
        <taxon>Tracheophyta</taxon>
        <taxon>Spermatophyta</taxon>
        <taxon>Magnoliopsida</taxon>
        <taxon>eudicotyledons</taxon>
        <taxon>Gunneridae</taxon>
        <taxon>Pentapetalae</taxon>
        <taxon>asterids</taxon>
        <taxon>campanulids</taxon>
        <taxon>Apiales</taxon>
        <taxon>Apiaceae</taxon>
        <taxon>Apioideae</taxon>
        <taxon>apioid superclade</taxon>
        <taxon>Tordylieae</taxon>
        <taxon>Tordyliinae</taxon>
        <taxon>Heracleum</taxon>
    </lineage>
</organism>
<dbReference type="Gene3D" id="3.30.70.330">
    <property type="match status" value="1"/>
</dbReference>
<dbReference type="Proteomes" id="UP001237642">
    <property type="component" value="Unassembled WGS sequence"/>
</dbReference>
<name>A0AAD8JI64_9APIA</name>
<dbReference type="InterPro" id="IPR012677">
    <property type="entry name" value="Nucleotide-bd_a/b_plait_sf"/>
</dbReference>
<reference evidence="3" key="1">
    <citation type="submission" date="2023-02" db="EMBL/GenBank/DDBJ databases">
        <title>Genome of toxic invasive species Heracleum sosnowskyi carries increased number of genes despite the absence of recent whole-genome duplications.</title>
        <authorList>
            <person name="Schelkunov M."/>
            <person name="Shtratnikova V."/>
            <person name="Makarenko M."/>
            <person name="Klepikova A."/>
            <person name="Omelchenko D."/>
            <person name="Novikova G."/>
            <person name="Obukhova E."/>
            <person name="Bogdanov V."/>
            <person name="Penin A."/>
            <person name="Logacheva M."/>
        </authorList>
    </citation>
    <scope>NUCLEOTIDE SEQUENCE</scope>
    <source>
        <strain evidence="3">Hsosn_3</strain>
        <tissue evidence="3">Leaf</tissue>
    </source>
</reference>
<evidence type="ECO:0000313" key="4">
    <source>
        <dbReference type="Proteomes" id="UP001237642"/>
    </source>
</evidence>
<keyword evidence="4" id="KW-1185">Reference proteome</keyword>
<accession>A0AAD8JI64</accession>
<sequence length="353" mass="39818">MTSSHKHVGLNAYAPEYFPSTYSYYVFFLPPSYPITLYNINNYQLTHLYYTHPTPPPPPPPTVAQPQASLISSHRKPASQEIVQGRRFGGACNKSRVEEKKGYLNIEREEIGNEKYRENGGAAAAACRVVQTCVMNRRRPKTIMPLRCGEQNVDGDATNITTIMIRNIPNKLTRNGLFKLLDKHCTLMNDACKDSGDQDYSAYDFVYLPIDFKTRVNKGYAFVNFTKTNAVEKFHDVFHNKAWDGFKTPKICEIVCAKIQGKEELAKHFGETIFICSCDEYLPVCFCPPRDGSGKAVDPLIVGNRSSHNFTEETKKKVKNSPYLRYGKACSGRVVELVEVTVGEHSSENLSED</sequence>
<dbReference type="Pfam" id="PF04059">
    <property type="entry name" value="RRM_2"/>
    <property type="match status" value="1"/>
</dbReference>
<proteinExistence type="predicted"/>
<dbReference type="SUPFAM" id="SSF54928">
    <property type="entry name" value="RNA-binding domain, RBD"/>
    <property type="match status" value="1"/>
</dbReference>
<dbReference type="AlphaFoldDB" id="A0AAD8JI64"/>
<evidence type="ECO:0000259" key="2">
    <source>
        <dbReference type="PROSITE" id="PS50102"/>
    </source>
</evidence>
<dbReference type="InterPro" id="IPR000504">
    <property type="entry name" value="RRM_dom"/>
</dbReference>
<gene>
    <name evidence="3" type="ORF">POM88_002275</name>
</gene>
<dbReference type="GO" id="GO:0003723">
    <property type="term" value="F:RNA binding"/>
    <property type="evidence" value="ECO:0007669"/>
    <property type="project" value="UniProtKB-UniRule"/>
</dbReference>
<keyword evidence="1" id="KW-0694">RNA-binding</keyword>
<feature type="domain" description="RRM" evidence="2">
    <location>
        <begin position="161"/>
        <end position="245"/>
    </location>
</feature>
<dbReference type="InterPro" id="IPR007201">
    <property type="entry name" value="Mei2-like_Rrm_C"/>
</dbReference>
<evidence type="ECO:0000313" key="3">
    <source>
        <dbReference type="EMBL" id="KAK1402670.1"/>
    </source>
</evidence>
<evidence type="ECO:0000256" key="1">
    <source>
        <dbReference type="PROSITE-ProRule" id="PRU00176"/>
    </source>
</evidence>
<dbReference type="EMBL" id="JAUIZM010000001">
    <property type="protein sequence ID" value="KAK1402670.1"/>
    <property type="molecule type" value="Genomic_DNA"/>
</dbReference>
<protein>
    <submittedName>
        <fullName evidence="3">RNA recognition motif 2, nucleotide-binding alpha-beta plait domain-containing protein</fullName>
    </submittedName>
</protein>